<reference evidence="2" key="1">
    <citation type="submission" date="2022-11" db="EMBL/GenBank/DDBJ databases">
        <title>Chromosomal genome sequence assembly and mating type (MAT) locus characterization of the leprose asexual lichenized fungus Lepraria neglecta (Nyl.) Erichsen.</title>
        <authorList>
            <person name="Allen J.L."/>
            <person name="Pfeffer B."/>
        </authorList>
    </citation>
    <scope>NUCLEOTIDE SEQUENCE</scope>
    <source>
        <strain evidence="2">Allen 5258</strain>
    </source>
</reference>
<dbReference type="InterPro" id="IPR011042">
    <property type="entry name" value="6-blade_b-propeller_TolB-like"/>
</dbReference>
<protein>
    <recommendedName>
        <fullName evidence="4">NHL repeat-containing protein</fullName>
    </recommendedName>
</protein>
<name>A0AAD9ZD80_9LECA</name>
<accession>A0AAD9ZD80</accession>
<gene>
    <name evidence="2" type="ORF">OEA41_007232</name>
</gene>
<feature type="signal peptide" evidence="1">
    <location>
        <begin position="1"/>
        <end position="23"/>
    </location>
</feature>
<proteinExistence type="predicted"/>
<dbReference type="AlphaFoldDB" id="A0AAD9ZD80"/>
<dbReference type="EMBL" id="JASNWA010000004">
    <property type="protein sequence ID" value="KAK3175910.1"/>
    <property type="molecule type" value="Genomic_DNA"/>
</dbReference>
<dbReference type="Gene3D" id="2.120.10.30">
    <property type="entry name" value="TolB, C-terminal domain"/>
    <property type="match status" value="1"/>
</dbReference>
<feature type="chain" id="PRO_5042192787" description="NHL repeat-containing protein" evidence="1">
    <location>
        <begin position="24"/>
        <end position="391"/>
    </location>
</feature>
<dbReference type="PANTHER" id="PTHR42060">
    <property type="entry name" value="NHL REPEAT-CONTAINING PROTEIN-RELATED"/>
    <property type="match status" value="1"/>
</dbReference>
<keyword evidence="1" id="KW-0732">Signal</keyword>
<dbReference type="PANTHER" id="PTHR42060:SF1">
    <property type="entry name" value="NHL REPEAT-CONTAINING PROTEIN"/>
    <property type="match status" value="1"/>
</dbReference>
<dbReference type="InterPro" id="IPR052998">
    <property type="entry name" value="Hetero-Diels-Alderase-like"/>
</dbReference>
<organism evidence="2 3">
    <name type="scientific">Lepraria neglecta</name>
    <dbReference type="NCBI Taxonomy" id="209136"/>
    <lineage>
        <taxon>Eukaryota</taxon>
        <taxon>Fungi</taxon>
        <taxon>Dikarya</taxon>
        <taxon>Ascomycota</taxon>
        <taxon>Pezizomycotina</taxon>
        <taxon>Lecanoromycetes</taxon>
        <taxon>OSLEUM clade</taxon>
        <taxon>Lecanoromycetidae</taxon>
        <taxon>Lecanorales</taxon>
        <taxon>Lecanorineae</taxon>
        <taxon>Stereocaulaceae</taxon>
        <taxon>Lepraria</taxon>
    </lineage>
</organism>
<evidence type="ECO:0000256" key="1">
    <source>
        <dbReference type="SAM" id="SignalP"/>
    </source>
</evidence>
<sequence>MRLYPHLLALVHVVTCLAVSVQASHHPFPLPLRDIHQFPLITYLQDVAVAFNGDIYMTTVSPDASIYSVSGATTNTPTASLVHKFDDINAATGIIETQPGVFTFLAGRQSSLGVGIHGTFGVFELDTRHGKPIITELVHVPDGGLIVGVIPIPGVPNTLLVSDSTLGKVWRVNTATRKYEQVLQDASMNSPAWAPLPFGIGGIQLHKGYLYFVACFEALIYRIRFTDDGYPAPGAEVELVLALRSIYIDNFVIGPGDDDTIWAATNADNRLFAITPDGNITVVAGAPDELTVAGDVAGAFGRLPGDTNTLYVITAGGMLNPINGTLFEGGKVVAVDTTSFLEDSKPSNDVFSPNSKIPFSTQQPVDKGVFGGTSKSVLELFHIFLSYIIGR</sequence>
<evidence type="ECO:0000313" key="2">
    <source>
        <dbReference type="EMBL" id="KAK3175910.1"/>
    </source>
</evidence>
<comment type="caution">
    <text evidence="2">The sequence shown here is derived from an EMBL/GenBank/DDBJ whole genome shotgun (WGS) entry which is preliminary data.</text>
</comment>
<dbReference type="Proteomes" id="UP001276659">
    <property type="component" value="Unassembled WGS sequence"/>
</dbReference>
<evidence type="ECO:0008006" key="4">
    <source>
        <dbReference type="Google" id="ProtNLM"/>
    </source>
</evidence>
<keyword evidence="3" id="KW-1185">Reference proteome</keyword>
<evidence type="ECO:0000313" key="3">
    <source>
        <dbReference type="Proteomes" id="UP001276659"/>
    </source>
</evidence>
<dbReference type="SUPFAM" id="SSF63829">
    <property type="entry name" value="Calcium-dependent phosphotriesterase"/>
    <property type="match status" value="1"/>
</dbReference>